<dbReference type="EMBL" id="CAJOBJ010011912">
    <property type="protein sequence ID" value="CAF4162366.1"/>
    <property type="molecule type" value="Genomic_DNA"/>
</dbReference>
<gene>
    <name evidence="1" type="ORF">GIL414_LOCUS20003</name>
    <name evidence="2" type="ORF">SMN809_LOCUS86724</name>
    <name evidence="3" type="ORF">SMN809_LOCUS86730</name>
</gene>
<evidence type="ECO:0000313" key="3">
    <source>
        <dbReference type="EMBL" id="CAF5229810.1"/>
    </source>
</evidence>
<evidence type="ECO:0000313" key="2">
    <source>
        <dbReference type="EMBL" id="CAF5229804.1"/>
    </source>
</evidence>
<dbReference type="EMBL" id="CAJOBI010372517">
    <property type="protein sequence ID" value="CAF5229804.1"/>
    <property type="molecule type" value="Genomic_DNA"/>
</dbReference>
<evidence type="ECO:0000313" key="1">
    <source>
        <dbReference type="EMBL" id="CAF4162366.1"/>
    </source>
</evidence>
<sequence>MDTKSGSSISEILTPIRVSPNGFLSRISVPRDDFRLKTVVHLKDGSLIQRQEKRIISPTSIALSIDNQPYYVLLNETVSMNYTLYNYGQNPLR</sequence>
<organism evidence="1 4">
    <name type="scientific">Rotaria magnacalcarata</name>
    <dbReference type="NCBI Taxonomy" id="392030"/>
    <lineage>
        <taxon>Eukaryota</taxon>
        <taxon>Metazoa</taxon>
        <taxon>Spiralia</taxon>
        <taxon>Gnathifera</taxon>
        <taxon>Rotifera</taxon>
        <taxon>Eurotatoria</taxon>
        <taxon>Bdelloidea</taxon>
        <taxon>Philodinida</taxon>
        <taxon>Philodinidae</taxon>
        <taxon>Rotaria</taxon>
    </lineage>
</organism>
<proteinExistence type="predicted"/>
<dbReference type="Proteomes" id="UP000676336">
    <property type="component" value="Unassembled WGS sequence"/>
</dbReference>
<dbReference type="AlphaFoldDB" id="A0A8S2RG11"/>
<name>A0A8S2RG11_9BILA</name>
<comment type="caution">
    <text evidence="1">The sequence shown here is derived from an EMBL/GenBank/DDBJ whole genome shotgun (WGS) entry which is preliminary data.</text>
</comment>
<evidence type="ECO:0000313" key="4">
    <source>
        <dbReference type="Proteomes" id="UP000681720"/>
    </source>
</evidence>
<protein>
    <submittedName>
        <fullName evidence="1">Uncharacterized protein</fullName>
    </submittedName>
</protein>
<reference evidence="1" key="1">
    <citation type="submission" date="2021-02" db="EMBL/GenBank/DDBJ databases">
        <authorList>
            <person name="Nowell W R."/>
        </authorList>
    </citation>
    <scope>NUCLEOTIDE SEQUENCE</scope>
</reference>
<dbReference type="Proteomes" id="UP000681720">
    <property type="component" value="Unassembled WGS sequence"/>
</dbReference>
<dbReference type="EMBL" id="CAJOBI010372545">
    <property type="protein sequence ID" value="CAF5229810.1"/>
    <property type="molecule type" value="Genomic_DNA"/>
</dbReference>
<accession>A0A8S2RG11</accession>
<feature type="non-terminal residue" evidence="1">
    <location>
        <position position="93"/>
    </location>
</feature>